<name>A0A1G6AI16_9HYPH</name>
<dbReference type="EMBL" id="FMXQ01000001">
    <property type="protein sequence ID" value="SDB07970.1"/>
    <property type="molecule type" value="Genomic_DNA"/>
</dbReference>
<evidence type="ECO:0000256" key="2">
    <source>
        <dbReference type="SAM" id="MobiDB-lite"/>
    </source>
</evidence>
<protein>
    <submittedName>
        <fullName evidence="6">Membrane fusion protein, multidrug efflux system</fullName>
    </submittedName>
</protein>
<evidence type="ECO:0000259" key="4">
    <source>
        <dbReference type="Pfam" id="PF25917"/>
    </source>
</evidence>
<accession>A0A1G6AI16</accession>
<keyword evidence="3" id="KW-0472">Membrane</keyword>
<keyword evidence="7" id="KW-1185">Reference proteome</keyword>
<gene>
    <name evidence="6" type="ORF">SAMN02982931_00645</name>
</gene>
<dbReference type="SUPFAM" id="SSF111369">
    <property type="entry name" value="HlyD-like secretion proteins"/>
    <property type="match status" value="2"/>
</dbReference>
<proteinExistence type="predicted"/>
<dbReference type="Proteomes" id="UP000199071">
    <property type="component" value="Unassembled WGS sequence"/>
</dbReference>
<feature type="domain" description="Multidrug resistance protein MdtA-like barrel-sandwich hybrid" evidence="4">
    <location>
        <begin position="99"/>
        <end position="294"/>
    </location>
</feature>
<dbReference type="Gene3D" id="1.10.287.470">
    <property type="entry name" value="Helix hairpin bin"/>
    <property type="match status" value="2"/>
</dbReference>
<dbReference type="STRING" id="665467.SAMN02982931_00645"/>
<dbReference type="OrthoDB" id="9811754at2"/>
<evidence type="ECO:0000256" key="3">
    <source>
        <dbReference type="SAM" id="Phobius"/>
    </source>
</evidence>
<evidence type="ECO:0000256" key="1">
    <source>
        <dbReference type="SAM" id="Coils"/>
    </source>
</evidence>
<evidence type="ECO:0000259" key="5">
    <source>
        <dbReference type="Pfam" id="PF25954"/>
    </source>
</evidence>
<dbReference type="InterPro" id="IPR058625">
    <property type="entry name" value="MdtA-like_BSH"/>
</dbReference>
<dbReference type="Gene3D" id="2.40.30.170">
    <property type="match status" value="1"/>
</dbReference>
<dbReference type="PANTHER" id="PTHR30386">
    <property type="entry name" value="MEMBRANE FUSION SUBUNIT OF EMRAB-TOLC MULTIDRUG EFFLUX PUMP"/>
    <property type="match status" value="1"/>
</dbReference>
<feature type="region of interest" description="Disordered" evidence="2">
    <location>
        <begin position="1"/>
        <end position="52"/>
    </location>
</feature>
<feature type="transmembrane region" description="Helical" evidence="3">
    <location>
        <begin position="60"/>
        <end position="78"/>
    </location>
</feature>
<dbReference type="Pfam" id="PF25917">
    <property type="entry name" value="BSH_RND"/>
    <property type="match status" value="1"/>
</dbReference>
<dbReference type="Pfam" id="PF25954">
    <property type="entry name" value="Beta-barrel_RND_2"/>
    <property type="match status" value="1"/>
</dbReference>
<dbReference type="Gene3D" id="2.40.50.100">
    <property type="match status" value="1"/>
</dbReference>
<evidence type="ECO:0000313" key="7">
    <source>
        <dbReference type="Proteomes" id="UP000199071"/>
    </source>
</evidence>
<feature type="coiled-coil region" evidence="1">
    <location>
        <begin position="139"/>
        <end position="187"/>
    </location>
</feature>
<evidence type="ECO:0000313" key="6">
    <source>
        <dbReference type="EMBL" id="SDB07970.1"/>
    </source>
</evidence>
<keyword evidence="3" id="KW-1133">Transmembrane helix</keyword>
<dbReference type="AlphaFoldDB" id="A0A1G6AI16"/>
<dbReference type="InterPro" id="IPR058792">
    <property type="entry name" value="Beta-barrel_RND_2"/>
</dbReference>
<reference evidence="6 7" key="1">
    <citation type="submission" date="2016-10" db="EMBL/GenBank/DDBJ databases">
        <authorList>
            <person name="de Groot N.N."/>
        </authorList>
    </citation>
    <scope>NUCLEOTIDE SEQUENCE [LARGE SCALE GENOMIC DNA]</scope>
    <source>
        <strain evidence="6 7">ATCC 35022</strain>
    </source>
</reference>
<dbReference type="RefSeq" id="WP_090874736.1">
    <property type="nucleotide sequence ID" value="NZ_FMXQ01000001.1"/>
</dbReference>
<keyword evidence="1" id="KW-0175">Coiled coil</keyword>
<feature type="domain" description="CusB-like beta-barrel" evidence="5">
    <location>
        <begin position="301"/>
        <end position="342"/>
    </location>
</feature>
<dbReference type="GO" id="GO:0055085">
    <property type="term" value="P:transmembrane transport"/>
    <property type="evidence" value="ECO:0007669"/>
    <property type="project" value="InterPro"/>
</dbReference>
<dbReference type="InterPro" id="IPR050739">
    <property type="entry name" value="MFP"/>
</dbReference>
<dbReference type="PANTHER" id="PTHR30386:SF24">
    <property type="entry name" value="MULTIDRUG RESISTANCE EFFLUX PUMP"/>
    <property type="match status" value="1"/>
</dbReference>
<sequence length="404" mass="41962">MARTLDIESGAGLQPDPEKDSAGTVVATPASSQALAEAGPGQAVEAMPATAPGRGGRRRLVLLATLVVALGAGGYYGYDWWTNGRFIVSTDDAYVAAKTAAVTPQISGYVKSVPAADNTHVRVGDPLIVLDDSGYRIALAQAEAQIATEEASIARIGEQINAGKAAVRQAEAQLGSARAAADNARADHDRVSALEAKAVVATKLLDAARATMIQADSAVTGAEAAVTVAKANAAVAMSQKAEAERVLDQYRLARDQAQLDLDHTVIRAPFAGVVGNGAAEPGEFVQPGQRLLAVIPLDDIYIDANFKETQVEEIKPGQSVAITVDAYPGRTIEGIVESVAPASGSVFSLLPPENATGNFTKVVQRVPVRIRLPKSVAEEGLIRPGMSIVAEVDTRTGPSRTASR</sequence>
<organism evidence="6 7">
    <name type="scientific">Bauldia litoralis</name>
    <dbReference type="NCBI Taxonomy" id="665467"/>
    <lineage>
        <taxon>Bacteria</taxon>
        <taxon>Pseudomonadati</taxon>
        <taxon>Pseudomonadota</taxon>
        <taxon>Alphaproteobacteria</taxon>
        <taxon>Hyphomicrobiales</taxon>
        <taxon>Kaistiaceae</taxon>
        <taxon>Bauldia</taxon>
    </lineage>
</organism>
<keyword evidence="3" id="KW-0812">Transmembrane</keyword>